<reference evidence="2" key="1">
    <citation type="journal article" date="2011" name="PLoS Genet.">
        <title>Genomic analysis of the necrotrophic fungal pathogens Sclerotinia sclerotiorum and Botrytis cinerea.</title>
        <authorList>
            <person name="Amselem J."/>
            <person name="Cuomo C.A."/>
            <person name="van Kan J.A."/>
            <person name="Viaud M."/>
            <person name="Benito E.P."/>
            <person name="Couloux A."/>
            <person name="Coutinho P.M."/>
            <person name="de Vries R.P."/>
            <person name="Dyer P.S."/>
            <person name="Fillinger S."/>
            <person name="Fournier E."/>
            <person name="Gout L."/>
            <person name="Hahn M."/>
            <person name="Kohn L."/>
            <person name="Lapalu N."/>
            <person name="Plummer K.M."/>
            <person name="Pradier J.M."/>
            <person name="Quevillon E."/>
            <person name="Sharon A."/>
            <person name="Simon A."/>
            <person name="ten Have A."/>
            <person name="Tudzynski B."/>
            <person name="Tudzynski P."/>
            <person name="Wincker P."/>
            <person name="Andrew M."/>
            <person name="Anthouard V."/>
            <person name="Beever R.E."/>
            <person name="Beffa R."/>
            <person name="Benoit I."/>
            <person name="Bouzid O."/>
            <person name="Brault B."/>
            <person name="Chen Z."/>
            <person name="Choquer M."/>
            <person name="Collemare J."/>
            <person name="Cotton P."/>
            <person name="Danchin E.G."/>
            <person name="Da Silva C."/>
            <person name="Gautier A."/>
            <person name="Giraud C."/>
            <person name="Giraud T."/>
            <person name="Gonzalez C."/>
            <person name="Grossetete S."/>
            <person name="Guldener U."/>
            <person name="Henrissat B."/>
            <person name="Howlett B.J."/>
            <person name="Kodira C."/>
            <person name="Kretschmer M."/>
            <person name="Lappartient A."/>
            <person name="Leroch M."/>
            <person name="Levis C."/>
            <person name="Mauceli E."/>
            <person name="Neuveglise C."/>
            <person name="Oeser B."/>
            <person name="Pearson M."/>
            <person name="Poulain J."/>
            <person name="Poussereau N."/>
            <person name="Quesneville H."/>
            <person name="Rascle C."/>
            <person name="Schumacher J."/>
            <person name="Segurens B."/>
            <person name="Sexton A."/>
            <person name="Silva E."/>
            <person name="Sirven C."/>
            <person name="Soanes D.M."/>
            <person name="Talbot N.J."/>
            <person name="Templeton M."/>
            <person name="Yandava C."/>
            <person name="Yarden O."/>
            <person name="Zeng Q."/>
            <person name="Rollins J.A."/>
            <person name="Lebrun M.H."/>
            <person name="Dickman M."/>
        </authorList>
    </citation>
    <scope>NUCLEOTIDE SEQUENCE [LARGE SCALE GENOMIC DNA]</scope>
    <source>
        <strain evidence="2">ATCC 18683 / 1980 / Ss-1</strain>
    </source>
</reference>
<dbReference type="GeneID" id="5490407"/>
<dbReference type="HOGENOM" id="CLU_1267558_0_0_1"/>
<dbReference type="EMBL" id="CH476625">
    <property type="protein sequence ID" value="EDO01542.1"/>
    <property type="molecule type" value="Genomic_DNA"/>
</dbReference>
<proteinExistence type="predicted"/>
<name>A7EFC6_SCLS1</name>
<dbReference type="KEGG" id="ssl:SS1G_04017"/>
<dbReference type="Proteomes" id="UP000001312">
    <property type="component" value="Unassembled WGS sequence"/>
</dbReference>
<gene>
    <name evidence="1" type="ORF">SS1G_04017</name>
</gene>
<sequence>MRLASFESRLLSINIQRVTIGWDVWYDFKPSDEPYDVTAWEAIGNTEEDSTDFNPSYYLEKRKEEQIKNTGKYTNVSRTFTTLFSRFASKNPSLSRTISYFQGLFSQYQRQDLIVQVMFHAGGSDFATYRGLLRASSTFLIERSKRRNIYFRQGSSRNRKIVILSSSRRHLNITNEFCVNYPSPSYQERLMENIRDFMTLNTDLGITSPMSMGWEKHT</sequence>
<keyword evidence="2" id="KW-1185">Reference proteome</keyword>
<dbReference type="RefSeq" id="XP_001594210.1">
    <property type="nucleotide sequence ID" value="XM_001594160.1"/>
</dbReference>
<protein>
    <submittedName>
        <fullName evidence="1">Uncharacterized protein</fullName>
    </submittedName>
</protein>
<evidence type="ECO:0000313" key="2">
    <source>
        <dbReference type="Proteomes" id="UP000001312"/>
    </source>
</evidence>
<accession>A7EFC6</accession>
<organism evidence="1 2">
    <name type="scientific">Sclerotinia sclerotiorum (strain ATCC 18683 / 1980 / Ss-1)</name>
    <name type="common">White mold</name>
    <name type="synonym">Whetzelinia sclerotiorum</name>
    <dbReference type="NCBI Taxonomy" id="665079"/>
    <lineage>
        <taxon>Eukaryota</taxon>
        <taxon>Fungi</taxon>
        <taxon>Dikarya</taxon>
        <taxon>Ascomycota</taxon>
        <taxon>Pezizomycotina</taxon>
        <taxon>Leotiomycetes</taxon>
        <taxon>Helotiales</taxon>
        <taxon>Sclerotiniaceae</taxon>
        <taxon>Sclerotinia</taxon>
    </lineage>
</organism>
<dbReference type="AlphaFoldDB" id="A7EFC6"/>
<dbReference type="InParanoid" id="A7EFC6"/>
<evidence type="ECO:0000313" key="1">
    <source>
        <dbReference type="EMBL" id="EDO01542.1"/>
    </source>
</evidence>